<protein>
    <submittedName>
        <fullName evidence="1">Uncharacterized protein</fullName>
    </submittedName>
</protein>
<evidence type="ECO:0000313" key="2">
    <source>
        <dbReference type="Proteomes" id="UP000298061"/>
    </source>
</evidence>
<dbReference type="EMBL" id="SFCI01000286">
    <property type="protein sequence ID" value="TFY80798.1"/>
    <property type="molecule type" value="Genomic_DNA"/>
</dbReference>
<evidence type="ECO:0000313" key="1">
    <source>
        <dbReference type="EMBL" id="TFY80798.1"/>
    </source>
</evidence>
<accession>A0A4Z0A540</accession>
<proteinExistence type="predicted"/>
<dbReference type="AlphaFoldDB" id="A0A4Z0A540"/>
<dbReference type="Proteomes" id="UP000298061">
    <property type="component" value="Unassembled WGS sequence"/>
</dbReference>
<sequence>MKKAPPFKKAAPMKAGASKTTFTWKKPAAGKTTVKPQKGECGCKNAAMTSQHVQQLQAIEDAREQEEN</sequence>
<reference evidence="1 2" key="1">
    <citation type="submission" date="2019-02" db="EMBL/GenBank/DDBJ databases">
        <title>Genome sequencing of the rare red list fungi Hericium alpestre (H. flagellum).</title>
        <authorList>
            <person name="Buettner E."/>
            <person name="Kellner H."/>
        </authorList>
    </citation>
    <scope>NUCLEOTIDE SEQUENCE [LARGE SCALE GENOMIC DNA]</scope>
    <source>
        <strain evidence="1 2">DSM 108284</strain>
    </source>
</reference>
<gene>
    <name evidence="1" type="ORF">EWM64_g3215</name>
</gene>
<comment type="caution">
    <text evidence="1">The sequence shown here is derived from an EMBL/GenBank/DDBJ whole genome shotgun (WGS) entry which is preliminary data.</text>
</comment>
<organism evidence="1 2">
    <name type="scientific">Hericium alpestre</name>
    <dbReference type="NCBI Taxonomy" id="135208"/>
    <lineage>
        <taxon>Eukaryota</taxon>
        <taxon>Fungi</taxon>
        <taxon>Dikarya</taxon>
        <taxon>Basidiomycota</taxon>
        <taxon>Agaricomycotina</taxon>
        <taxon>Agaricomycetes</taxon>
        <taxon>Russulales</taxon>
        <taxon>Hericiaceae</taxon>
        <taxon>Hericium</taxon>
    </lineage>
</organism>
<keyword evidence="2" id="KW-1185">Reference proteome</keyword>
<name>A0A4Z0A540_9AGAM</name>